<evidence type="ECO:0000313" key="6">
    <source>
        <dbReference type="Proteomes" id="UP000574390"/>
    </source>
</evidence>
<feature type="region of interest" description="Disordered" evidence="3">
    <location>
        <begin position="204"/>
        <end position="250"/>
    </location>
</feature>
<dbReference type="GO" id="GO:0003729">
    <property type="term" value="F:mRNA binding"/>
    <property type="evidence" value="ECO:0007669"/>
    <property type="project" value="TreeGrafter"/>
</dbReference>
<feature type="compositionally biased region" description="Low complexity" evidence="3">
    <location>
        <begin position="1"/>
        <end position="13"/>
    </location>
</feature>
<dbReference type="Pfam" id="PF00806">
    <property type="entry name" value="PUF"/>
    <property type="match status" value="6"/>
</dbReference>
<organism evidence="5 6">
    <name type="scientific">Perkinsus olseni</name>
    <name type="common">Perkinsus atlanticus</name>
    <dbReference type="NCBI Taxonomy" id="32597"/>
    <lineage>
        <taxon>Eukaryota</taxon>
        <taxon>Sar</taxon>
        <taxon>Alveolata</taxon>
        <taxon>Perkinsozoa</taxon>
        <taxon>Perkinsea</taxon>
        <taxon>Perkinsida</taxon>
        <taxon>Perkinsidae</taxon>
        <taxon>Perkinsus</taxon>
    </lineage>
</organism>
<feature type="compositionally biased region" description="Polar residues" evidence="3">
    <location>
        <begin position="448"/>
        <end position="470"/>
    </location>
</feature>
<evidence type="ECO:0000256" key="2">
    <source>
        <dbReference type="PROSITE-ProRule" id="PRU00317"/>
    </source>
</evidence>
<evidence type="ECO:0000256" key="1">
    <source>
        <dbReference type="ARBA" id="ARBA00022737"/>
    </source>
</evidence>
<dbReference type="InterPro" id="IPR033133">
    <property type="entry name" value="PUM-HD"/>
</dbReference>
<evidence type="ECO:0000313" key="5">
    <source>
        <dbReference type="EMBL" id="KAF4699118.1"/>
    </source>
</evidence>
<dbReference type="InterPro" id="IPR033712">
    <property type="entry name" value="Pumilio_RNA-bd"/>
</dbReference>
<dbReference type="PROSITE" id="PS50302">
    <property type="entry name" value="PUM"/>
    <property type="match status" value="4"/>
</dbReference>
<feature type="region of interest" description="Disordered" evidence="3">
    <location>
        <begin position="137"/>
        <end position="161"/>
    </location>
</feature>
<dbReference type="InterPro" id="IPR001313">
    <property type="entry name" value="Pumilio_RNA-bd_rpt"/>
</dbReference>
<feature type="repeat" description="Pumilio" evidence="2">
    <location>
        <begin position="578"/>
        <end position="613"/>
    </location>
</feature>
<dbReference type="InterPro" id="IPR016024">
    <property type="entry name" value="ARM-type_fold"/>
</dbReference>
<feature type="region of interest" description="Disordered" evidence="3">
    <location>
        <begin position="366"/>
        <end position="489"/>
    </location>
</feature>
<feature type="compositionally biased region" description="Polar residues" evidence="3">
    <location>
        <begin position="380"/>
        <end position="389"/>
    </location>
</feature>
<dbReference type="EMBL" id="JABANM010034762">
    <property type="protein sequence ID" value="KAF4699118.1"/>
    <property type="molecule type" value="Genomic_DNA"/>
</dbReference>
<protein>
    <submittedName>
        <fullName evidence="5">Pumilio domain member 4</fullName>
    </submittedName>
</protein>
<feature type="domain" description="PUM-HD" evidence="4">
    <location>
        <begin position="471"/>
        <end position="849"/>
    </location>
</feature>
<dbReference type="GO" id="GO:0005737">
    <property type="term" value="C:cytoplasm"/>
    <property type="evidence" value="ECO:0007669"/>
    <property type="project" value="TreeGrafter"/>
</dbReference>
<evidence type="ECO:0000259" key="4">
    <source>
        <dbReference type="PROSITE" id="PS50303"/>
    </source>
</evidence>
<feature type="compositionally biased region" description="Basic and acidic residues" evidence="3">
    <location>
        <begin position="933"/>
        <end position="942"/>
    </location>
</feature>
<dbReference type="GO" id="GO:0010608">
    <property type="term" value="P:post-transcriptional regulation of gene expression"/>
    <property type="evidence" value="ECO:0007669"/>
    <property type="project" value="TreeGrafter"/>
</dbReference>
<dbReference type="SUPFAM" id="SSF48371">
    <property type="entry name" value="ARM repeat"/>
    <property type="match status" value="1"/>
</dbReference>
<proteinExistence type="predicted"/>
<dbReference type="PANTHER" id="PTHR12537">
    <property type="entry name" value="RNA BINDING PROTEIN PUMILIO-RELATED"/>
    <property type="match status" value="1"/>
</dbReference>
<sequence length="942" mass="101136">MSAPPSSPSSSSSRNEGWSMNPPKEGKYLAERCSLIQGLRGVMEEMTAKGTLTGAEADTLVGIAFEELLAEFDDTPTAERRIVVRNGMIGMYRYNAGEWELTFSYPDFSLQDARSNAICPLGGPSIGLIGTGEPIIKGRRKNKGRGGPQRSGWGVAGDDDDDEWSTVTSVVNGECDVLHQDSGARVRVLATDLSGLQASIWTPKASDRPVRTPGAGGSLTRTSDGEQRDSGSTAPPGIMPGMASGSSFRVGGGAVGDGGPVFISSPGSTVTAPSNSGVGSPFKEGLLLLERRLLVPSVQGVGLLVHLPPPVVGGAALGADIQCSCMFRHIASSPVMSSLSSPLANTTSDQARLGYTTPQLNRVLVSASSRGGPQSSSPSMVQNDGTSGTPRDIFRGSHAHSAYHSRPPASSSSRMYSQMLAADEVSTPQGHRSSSGSSPWPSIPLRHGSSNTGYAASDAASQRTSTTPCSATGGKLKGGGASHNHNTPSVTLDEIQDKILEMAMDRSGSRVLQKLISDTSASAADGGSHEELEKLIDAIIHEIQPVLSRIMCDTYANYMCQQLFQVSSAEQRIALLRNVLENIVYISQDRRGTHSLQALIACMQTPQEHALLAETLHDNVNKMALDVHATHVLQQTITKCTPDGPGKEYSHLPMADFGFIFDDIYRNLEALAGDPNGLGVVKKCISHAPWYGDGSYVEKYKSKMLNKLQYFVENPYANYAVQHALEIWGPEVCSDIITKISESIISMAIHKFASNVVETALKVSPDDMRVMLIHRLIDYGNTSCQNAAMITLMNSAYGVFVMSTALRLAPTTELCEQIYGALVRNYQRLPDSRNKQKWDKVLVMAEKRCKKDRPSSPSDEMQTVTADLKYSPHDPSPNEERRVVSSQPHKNRGRSGSREAPTAPEPEEAGWFSRGQLHSAIGVSPMPSLSVWSRDRKASADA</sequence>
<dbReference type="Gene3D" id="1.25.10.10">
    <property type="entry name" value="Leucine-rich Repeat Variant"/>
    <property type="match status" value="1"/>
</dbReference>
<dbReference type="PROSITE" id="PS50303">
    <property type="entry name" value="PUM_HD"/>
    <property type="match status" value="1"/>
</dbReference>
<dbReference type="SMART" id="SM00025">
    <property type="entry name" value="Pumilio"/>
    <property type="match status" value="7"/>
</dbReference>
<feature type="compositionally biased region" description="Low complexity" evidence="3">
    <location>
        <begin position="366"/>
        <end position="379"/>
    </location>
</feature>
<dbReference type="InterPro" id="IPR011989">
    <property type="entry name" value="ARM-like"/>
</dbReference>
<feature type="region of interest" description="Disordered" evidence="3">
    <location>
        <begin position="868"/>
        <end position="942"/>
    </location>
</feature>
<feature type="repeat" description="Pumilio" evidence="2">
    <location>
        <begin position="542"/>
        <end position="577"/>
    </location>
</feature>
<feature type="repeat" description="Pumilio" evidence="2">
    <location>
        <begin position="494"/>
        <end position="537"/>
    </location>
</feature>
<dbReference type="AlphaFoldDB" id="A0A7J6PSN1"/>
<reference evidence="5 6" key="1">
    <citation type="submission" date="2020-04" db="EMBL/GenBank/DDBJ databases">
        <title>Perkinsus olseni comparative genomics.</title>
        <authorList>
            <person name="Bogema D.R."/>
        </authorList>
    </citation>
    <scope>NUCLEOTIDE SEQUENCE [LARGE SCALE GENOMIC DNA]</scope>
    <source>
        <strain evidence="5">ATCC PRA-205</strain>
    </source>
</reference>
<keyword evidence="1" id="KW-0677">Repeat</keyword>
<name>A0A7J6PSN1_PEROL</name>
<feature type="repeat" description="Pumilio" evidence="2">
    <location>
        <begin position="739"/>
        <end position="774"/>
    </location>
</feature>
<accession>A0A7J6PSN1</accession>
<evidence type="ECO:0000256" key="3">
    <source>
        <dbReference type="SAM" id="MobiDB-lite"/>
    </source>
</evidence>
<dbReference type="PANTHER" id="PTHR12537:SF13">
    <property type="entry name" value="PUMILIO HOMOLOGY DOMAIN FAMILY MEMBER 4"/>
    <property type="match status" value="1"/>
</dbReference>
<feature type="compositionally biased region" description="Low complexity" evidence="3">
    <location>
        <begin position="426"/>
        <end position="444"/>
    </location>
</feature>
<feature type="compositionally biased region" description="Basic and acidic residues" evidence="3">
    <location>
        <begin position="870"/>
        <end position="883"/>
    </location>
</feature>
<gene>
    <name evidence="5" type="primary">PUF4_14</name>
    <name evidence="5" type="ORF">FOZ62_026726</name>
</gene>
<dbReference type="CDD" id="cd07920">
    <property type="entry name" value="Pumilio"/>
    <property type="match status" value="1"/>
</dbReference>
<comment type="caution">
    <text evidence="5">The sequence shown here is derived from an EMBL/GenBank/DDBJ whole genome shotgun (WGS) entry which is preliminary data.</text>
</comment>
<feature type="region of interest" description="Disordered" evidence="3">
    <location>
        <begin position="1"/>
        <end position="24"/>
    </location>
</feature>
<dbReference type="Proteomes" id="UP000574390">
    <property type="component" value="Unassembled WGS sequence"/>
</dbReference>